<dbReference type="PANTHER" id="PTHR42981">
    <property type="entry name" value="PYRUVATE DEHYDROGENASE [UBIQUINONE]"/>
    <property type="match status" value="1"/>
</dbReference>
<comment type="similarity">
    <text evidence="1 3">Belongs to the TPP enzyme family.</text>
</comment>
<dbReference type="PANTHER" id="PTHR42981:SF2">
    <property type="entry name" value="PYRUVATE DEHYDROGENASE [UBIQUINONE]"/>
    <property type="match status" value="1"/>
</dbReference>
<dbReference type="InterPro" id="IPR029061">
    <property type="entry name" value="THDP-binding"/>
</dbReference>
<dbReference type="NCBIfam" id="NF006129">
    <property type="entry name" value="PRK08273.1"/>
    <property type="match status" value="1"/>
</dbReference>
<accession>A0A939DJL1</accession>
<dbReference type="GO" id="GO:0019752">
    <property type="term" value="P:carboxylic acid metabolic process"/>
    <property type="evidence" value="ECO:0007669"/>
    <property type="project" value="UniProtKB-ARBA"/>
</dbReference>
<name>A0A939DJL1_9ALTE</name>
<dbReference type="Pfam" id="PF02775">
    <property type="entry name" value="TPP_enzyme_C"/>
    <property type="match status" value="1"/>
</dbReference>
<evidence type="ECO:0000256" key="3">
    <source>
        <dbReference type="RuleBase" id="RU362132"/>
    </source>
</evidence>
<feature type="domain" description="Thiamine pyrophosphate enzyme N-terminal TPP-binding" evidence="6">
    <location>
        <begin position="4"/>
        <end position="118"/>
    </location>
</feature>
<dbReference type="SUPFAM" id="SSF52467">
    <property type="entry name" value="DHS-like NAD/FAD-binding domain"/>
    <property type="match status" value="1"/>
</dbReference>
<dbReference type="EMBL" id="JAFKCV010000001">
    <property type="protein sequence ID" value="MBN7823908.1"/>
    <property type="molecule type" value="Genomic_DNA"/>
</dbReference>
<dbReference type="SUPFAM" id="SSF52518">
    <property type="entry name" value="Thiamin diphosphate-binding fold (THDP-binding)"/>
    <property type="match status" value="2"/>
</dbReference>
<keyword evidence="2 3" id="KW-0786">Thiamine pyrophosphate</keyword>
<dbReference type="InterPro" id="IPR029035">
    <property type="entry name" value="DHS-like_NAD/FAD-binding_dom"/>
</dbReference>
<dbReference type="Pfam" id="PF00205">
    <property type="entry name" value="TPP_enzyme_M"/>
    <property type="match status" value="1"/>
</dbReference>
<dbReference type="GO" id="GO:0000287">
    <property type="term" value="F:magnesium ion binding"/>
    <property type="evidence" value="ECO:0007669"/>
    <property type="project" value="InterPro"/>
</dbReference>
<feature type="domain" description="Thiamine pyrophosphate enzyme TPP-binding" evidence="5">
    <location>
        <begin position="388"/>
        <end position="542"/>
    </location>
</feature>
<dbReference type="RefSeq" id="WP_206572011.1">
    <property type="nucleotide sequence ID" value="NZ_JAFKCV010000001.1"/>
</dbReference>
<dbReference type="Pfam" id="PF02776">
    <property type="entry name" value="TPP_enzyme_N"/>
    <property type="match status" value="1"/>
</dbReference>
<evidence type="ECO:0000256" key="1">
    <source>
        <dbReference type="ARBA" id="ARBA00007812"/>
    </source>
</evidence>
<dbReference type="AlphaFoldDB" id="A0A939DJL1"/>
<dbReference type="InterPro" id="IPR012000">
    <property type="entry name" value="Thiamin_PyroP_enz_cen_dom"/>
</dbReference>
<dbReference type="InterPro" id="IPR047210">
    <property type="entry name" value="TPP_PYR_POXB-like"/>
</dbReference>
<evidence type="ECO:0000313" key="8">
    <source>
        <dbReference type="Proteomes" id="UP000664654"/>
    </source>
</evidence>
<dbReference type="InterPro" id="IPR000399">
    <property type="entry name" value="TPP-bd_CS"/>
</dbReference>
<dbReference type="InterPro" id="IPR047212">
    <property type="entry name" value="TPP_POXB-like"/>
</dbReference>
<dbReference type="InterPro" id="IPR012001">
    <property type="entry name" value="Thiamin_PyroP_enz_TPP-bd_dom"/>
</dbReference>
<reference evidence="7" key="1">
    <citation type="submission" date="2021-03" db="EMBL/GenBank/DDBJ databases">
        <title>novel species isolated from a fishpond in China.</title>
        <authorList>
            <person name="Lu H."/>
            <person name="Cai Z."/>
        </authorList>
    </citation>
    <scope>NUCLEOTIDE SEQUENCE</scope>
    <source>
        <strain evidence="7">JCM 30855</strain>
    </source>
</reference>
<proteinExistence type="inferred from homology"/>
<gene>
    <name evidence="7" type="ORF">J0A66_01605</name>
</gene>
<evidence type="ECO:0000313" key="7">
    <source>
        <dbReference type="EMBL" id="MBN7823908.1"/>
    </source>
</evidence>
<dbReference type="GO" id="GO:0030976">
    <property type="term" value="F:thiamine pyrophosphate binding"/>
    <property type="evidence" value="ECO:0007669"/>
    <property type="project" value="InterPro"/>
</dbReference>
<dbReference type="CDD" id="cd07039">
    <property type="entry name" value="TPP_PYR_POX"/>
    <property type="match status" value="1"/>
</dbReference>
<feature type="domain" description="Thiamine pyrophosphate enzyme central" evidence="4">
    <location>
        <begin position="198"/>
        <end position="328"/>
    </location>
</feature>
<dbReference type="PROSITE" id="PS00187">
    <property type="entry name" value="TPP_ENZYMES"/>
    <property type="match status" value="1"/>
</dbReference>
<evidence type="ECO:0000259" key="5">
    <source>
        <dbReference type="Pfam" id="PF02775"/>
    </source>
</evidence>
<dbReference type="InterPro" id="IPR047211">
    <property type="entry name" value="POXB-like"/>
</dbReference>
<evidence type="ECO:0000259" key="4">
    <source>
        <dbReference type="Pfam" id="PF00205"/>
    </source>
</evidence>
<evidence type="ECO:0000256" key="2">
    <source>
        <dbReference type="ARBA" id="ARBA00023052"/>
    </source>
</evidence>
<dbReference type="Gene3D" id="3.40.50.970">
    <property type="match status" value="2"/>
</dbReference>
<keyword evidence="8" id="KW-1185">Reference proteome</keyword>
<dbReference type="InterPro" id="IPR011766">
    <property type="entry name" value="TPP_enzyme_TPP-bd"/>
</dbReference>
<dbReference type="Gene3D" id="3.40.50.1220">
    <property type="entry name" value="TPP-binding domain"/>
    <property type="match status" value="1"/>
</dbReference>
<dbReference type="Proteomes" id="UP000664654">
    <property type="component" value="Unassembled WGS sequence"/>
</dbReference>
<evidence type="ECO:0000259" key="6">
    <source>
        <dbReference type="Pfam" id="PF02776"/>
    </source>
</evidence>
<dbReference type="CDD" id="cd02014">
    <property type="entry name" value="TPP_POX"/>
    <property type="match status" value="1"/>
</dbReference>
<dbReference type="GO" id="GO:0003824">
    <property type="term" value="F:catalytic activity"/>
    <property type="evidence" value="ECO:0007669"/>
    <property type="project" value="InterPro"/>
</dbReference>
<protein>
    <submittedName>
        <fullName evidence="7">Thiamine pyrophosphate-requiring protein</fullName>
    </submittedName>
</protein>
<comment type="caution">
    <text evidence="7">The sequence shown here is derived from an EMBL/GenBank/DDBJ whole genome shotgun (WGS) entry which is preliminary data.</text>
</comment>
<sequence>MSKSVADFLVERLTKWGVNRVFGYPGEGINGILGALDKHQDSIRFIQARHEEMAAFMACAHAKFTSQASVCVATSGGGAVHLLNGLYDAAKDHQPVVAIVGQQSRNALGGTYQQEIDLPALFKDVAAYVQMVVAPAQMRHVIDRAMRIAQAERTVTCVVIPLDVQSMEAVETPPREHGTVHSGAGYQPPRTVPAAADLQRAADILNQGERVAMLVGAGALGAGDEVLQTANLLGAGIAKALLGKTVVADDEPNVTGAIGLLGTKPSWQLMKECDTLLMVGSGFPYSEFLPEEGQARGVQIDIEPRMLNLRYPMEASLVGDSKATLRELIPLLEHKEERAWQEQIKENVRDWWKILKARAMKSANPINPQRVFWELSSRLPDNCIITTDAGSAANWYARDLKVRPTMMASLSGGLASMGSGVPYAIAAKFAHPERPVIALVGDGAMQMNGNAELVTVQKYWQSWQDPHFVVLVLNNRDLNQVTWEQRVLAGDPRFKDSQALPDFPYADYAKLLGFEGILVDDPEKLGSAWDQALNARRPVLIEARTDADVPPLPPHLTLEQVKAYLSALLKGDPDAAGVIASSIKQASGNWLGKNT</sequence>
<organism evidence="7 8">
    <name type="scientific">Bowmanella dokdonensis</name>
    <dbReference type="NCBI Taxonomy" id="751969"/>
    <lineage>
        <taxon>Bacteria</taxon>
        <taxon>Pseudomonadati</taxon>
        <taxon>Pseudomonadota</taxon>
        <taxon>Gammaproteobacteria</taxon>
        <taxon>Alteromonadales</taxon>
        <taxon>Alteromonadaceae</taxon>
        <taxon>Bowmanella</taxon>
    </lineage>
</organism>